<dbReference type="InterPro" id="IPR038937">
    <property type="entry name" value="RopGEF"/>
</dbReference>
<evidence type="ECO:0000259" key="4">
    <source>
        <dbReference type="PROSITE" id="PS51334"/>
    </source>
</evidence>
<dbReference type="Proteomes" id="UP000593572">
    <property type="component" value="Unassembled WGS sequence"/>
</dbReference>
<dbReference type="PROSITE" id="PS51334">
    <property type="entry name" value="PRONE"/>
    <property type="match status" value="1"/>
</dbReference>
<dbReference type="InterPro" id="IPR005512">
    <property type="entry name" value="PRONE_dom"/>
</dbReference>
<keyword evidence="1 2" id="KW-0344">Guanine-nucleotide releasing factor</keyword>
<organism evidence="5 6">
    <name type="scientific">Gossypium lobatum</name>
    <dbReference type="NCBI Taxonomy" id="34289"/>
    <lineage>
        <taxon>Eukaryota</taxon>
        <taxon>Viridiplantae</taxon>
        <taxon>Streptophyta</taxon>
        <taxon>Embryophyta</taxon>
        <taxon>Tracheophyta</taxon>
        <taxon>Spermatophyta</taxon>
        <taxon>Magnoliopsida</taxon>
        <taxon>eudicotyledons</taxon>
        <taxon>Gunneridae</taxon>
        <taxon>Pentapetalae</taxon>
        <taxon>rosids</taxon>
        <taxon>malvids</taxon>
        <taxon>Malvales</taxon>
        <taxon>Malvaceae</taxon>
        <taxon>Malvoideae</taxon>
        <taxon>Gossypium</taxon>
    </lineage>
</organism>
<gene>
    <name evidence="5" type="ORF">Golob_010611</name>
</gene>
<dbReference type="PANTHER" id="PTHR33101">
    <property type="entry name" value="ROP GUANINE NUCLEOTIDE EXCHANGE FACTOR 1"/>
    <property type="match status" value="1"/>
</dbReference>
<dbReference type="PANTHER" id="PTHR33101:SF50">
    <property type="entry name" value="ROP GUANINE NUCLEOTIDE EXCHANGE FACTOR 1-LIKE"/>
    <property type="match status" value="1"/>
</dbReference>
<dbReference type="Pfam" id="PF03759">
    <property type="entry name" value="PRONE"/>
    <property type="match status" value="1"/>
</dbReference>
<evidence type="ECO:0000256" key="2">
    <source>
        <dbReference type="PROSITE-ProRule" id="PRU00663"/>
    </source>
</evidence>
<accession>A0A7J8MMF4</accession>
<dbReference type="EMBL" id="JABEZX010000009">
    <property type="protein sequence ID" value="MBA0565750.1"/>
    <property type="molecule type" value="Genomic_DNA"/>
</dbReference>
<feature type="region of interest" description="Disordered" evidence="3">
    <location>
        <begin position="300"/>
        <end position="319"/>
    </location>
</feature>
<sequence>MLLSILDSFHDSEYCYADRGVVISDNDGIEAFPSSSTSEWPSIRQEEKWWLPFPKVPPSGLSEDSRKRLQQCRECTHQILKAAMAINSNVLAEMEIPNAYLKSLPKCGKDCLGEGMYRYLTADQFFPECLLDYLDQSSEYTTLEIANRVEASVHIWKQKYSKRHSLRAKVGKSSWGGKVKGFVGDIETTKVLAQRAETLLQNLRLRFPGLPQTSLDVSKIQHNKDVGQAILESYSRVIESLAFNITARIDDLLYVDDATKQRASATAELMPVNEPGQIGAAPPIQRRILPSPFSYQRSLAGATSAMGASNDSDEIDESPDRRTCQLITNGNLRDALAGSLERLAF</sequence>
<proteinExistence type="predicted"/>
<dbReference type="FunFam" id="1.20.58.2010:FF:000001">
    <property type="entry name" value="Rop guanine nucleotide exchange factor 14"/>
    <property type="match status" value="1"/>
</dbReference>
<evidence type="ECO:0000256" key="3">
    <source>
        <dbReference type="SAM" id="MobiDB-lite"/>
    </source>
</evidence>
<dbReference type="GO" id="GO:0005085">
    <property type="term" value="F:guanyl-nucleotide exchange factor activity"/>
    <property type="evidence" value="ECO:0007669"/>
    <property type="project" value="UniProtKB-UniRule"/>
</dbReference>
<evidence type="ECO:0000313" key="6">
    <source>
        <dbReference type="Proteomes" id="UP000593572"/>
    </source>
</evidence>
<feature type="domain" description="PRONE" evidence="4">
    <location>
        <begin position="1"/>
        <end position="266"/>
    </location>
</feature>
<protein>
    <recommendedName>
        <fullName evidence="4">PRONE domain-containing protein</fullName>
    </recommendedName>
</protein>
<dbReference type="AlphaFoldDB" id="A0A7J8MMF4"/>
<reference evidence="5 6" key="1">
    <citation type="journal article" date="2019" name="Genome Biol. Evol.">
        <title>Insights into the evolution of the New World diploid cottons (Gossypium, subgenus Houzingenia) based on genome sequencing.</title>
        <authorList>
            <person name="Grover C.E."/>
            <person name="Arick M.A. 2nd"/>
            <person name="Thrash A."/>
            <person name="Conover J.L."/>
            <person name="Sanders W.S."/>
            <person name="Peterson D.G."/>
            <person name="Frelichowski J.E."/>
            <person name="Scheffler J.A."/>
            <person name="Scheffler B.E."/>
            <person name="Wendel J.F."/>
        </authorList>
    </citation>
    <scope>NUCLEOTIDE SEQUENCE [LARGE SCALE GENOMIC DNA]</scope>
    <source>
        <strain evidence="5">157</strain>
        <tissue evidence="5">Leaf</tissue>
    </source>
</reference>
<comment type="caution">
    <text evidence="5">The sequence shown here is derived from an EMBL/GenBank/DDBJ whole genome shotgun (WGS) entry which is preliminary data.</text>
</comment>
<keyword evidence="6" id="KW-1185">Reference proteome</keyword>
<name>A0A7J8MMF4_9ROSI</name>
<dbReference type="Gene3D" id="1.20.58.2010">
    <property type="entry name" value="PRONE domain, subdomain 1"/>
    <property type="match status" value="2"/>
</dbReference>
<evidence type="ECO:0000256" key="1">
    <source>
        <dbReference type="ARBA" id="ARBA00022658"/>
    </source>
</evidence>
<evidence type="ECO:0000313" key="5">
    <source>
        <dbReference type="EMBL" id="MBA0565750.1"/>
    </source>
</evidence>